<evidence type="ECO:0000256" key="5">
    <source>
        <dbReference type="ARBA" id="ARBA00022692"/>
    </source>
</evidence>
<dbReference type="PANTHER" id="PTHR30472:SF29">
    <property type="entry name" value="VITAMIN B12 IMPORT SYSTEM PERMEASE PROTEIN BTUC"/>
    <property type="match status" value="1"/>
</dbReference>
<keyword evidence="5 8" id="KW-0812">Transmembrane</keyword>
<accession>A0A7C9KWK9</accession>
<organism evidence="9 10">
    <name type="scientific">Sandarakinorhabdus fusca</name>
    <dbReference type="NCBI Taxonomy" id="1439888"/>
    <lineage>
        <taxon>Bacteria</taxon>
        <taxon>Pseudomonadati</taxon>
        <taxon>Pseudomonadota</taxon>
        <taxon>Alphaproteobacteria</taxon>
        <taxon>Sphingomonadales</taxon>
        <taxon>Sphingosinicellaceae</taxon>
        <taxon>Sandarakinorhabdus</taxon>
    </lineage>
</organism>
<feature type="transmembrane region" description="Helical" evidence="8">
    <location>
        <begin position="68"/>
        <end position="88"/>
    </location>
</feature>
<feature type="transmembrane region" description="Helical" evidence="8">
    <location>
        <begin position="315"/>
        <end position="334"/>
    </location>
</feature>
<dbReference type="PANTHER" id="PTHR30472">
    <property type="entry name" value="FERRIC ENTEROBACTIN TRANSPORT SYSTEM PERMEASE PROTEIN"/>
    <property type="match status" value="1"/>
</dbReference>
<sequence>MRRPDDHRCRGGVGGCAAQPVTQRFNILLIVALLCAMALSLMAGKVWLPLAAWQGNDPRWLIIAELRAPRTVLAGLVGGALGISGAAMQGYLRNPLADPGLFGVSAGAALGAVLSLFFGYAAAAWLLPAFALTGAAVSMALLALLVGRSGSLIVFTLGGVILSSIAGSMTALAISLAPTPFATSQIVTWLMGALTDRSWDDVRMALPLIAVGAGVLALTGRSLDALTLGETAARSMGVDPLRLQVLIVIGVGICVGASVAAAGIIGFVGLMVPHLVRPFAGNRPSAVLLPSALGGALLLVVADSLVRALPTVSELRLGIAMSMLGGPFFLALLLRMRRQLP</sequence>
<dbReference type="GO" id="GO:0015889">
    <property type="term" value="P:cobalamin transport"/>
    <property type="evidence" value="ECO:0007669"/>
    <property type="project" value="TreeGrafter"/>
</dbReference>
<feature type="transmembrane region" description="Helical" evidence="8">
    <location>
        <begin position="152"/>
        <end position="174"/>
    </location>
</feature>
<feature type="transmembrane region" description="Helical" evidence="8">
    <location>
        <begin position="243"/>
        <end position="276"/>
    </location>
</feature>
<feature type="transmembrane region" description="Helical" evidence="8">
    <location>
        <begin position="100"/>
        <end position="119"/>
    </location>
</feature>
<dbReference type="AlphaFoldDB" id="A0A7C9KWK9"/>
<feature type="transmembrane region" description="Helical" evidence="8">
    <location>
        <begin position="27"/>
        <end position="48"/>
    </location>
</feature>
<dbReference type="CDD" id="cd06550">
    <property type="entry name" value="TM_ABC_iron-siderophores_like"/>
    <property type="match status" value="1"/>
</dbReference>
<keyword evidence="3" id="KW-0813">Transport</keyword>
<keyword evidence="10" id="KW-1185">Reference proteome</keyword>
<evidence type="ECO:0000256" key="8">
    <source>
        <dbReference type="SAM" id="Phobius"/>
    </source>
</evidence>
<protein>
    <submittedName>
        <fullName evidence="9">Iron chelate uptake ABC transporter family permease subunit</fullName>
    </submittedName>
</protein>
<feature type="transmembrane region" description="Helical" evidence="8">
    <location>
        <begin position="288"/>
        <end position="309"/>
    </location>
</feature>
<evidence type="ECO:0000313" key="10">
    <source>
        <dbReference type="Proteomes" id="UP000481327"/>
    </source>
</evidence>
<dbReference type="Gene3D" id="1.10.3470.10">
    <property type="entry name" value="ABC transporter involved in vitamin B12 uptake, BtuC"/>
    <property type="match status" value="1"/>
</dbReference>
<evidence type="ECO:0000256" key="6">
    <source>
        <dbReference type="ARBA" id="ARBA00022989"/>
    </source>
</evidence>
<dbReference type="InterPro" id="IPR000522">
    <property type="entry name" value="ABC_transptr_permease_BtuC"/>
</dbReference>
<evidence type="ECO:0000256" key="7">
    <source>
        <dbReference type="ARBA" id="ARBA00023136"/>
    </source>
</evidence>
<dbReference type="GO" id="GO:0005886">
    <property type="term" value="C:plasma membrane"/>
    <property type="evidence" value="ECO:0007669"/>
    <property type="project" value="UniProtKB-SubCell"/>
</dbReference>
<comment type="caution">
    <text evidence="9">The sequence shown here is derived from an EMBL/GenBank/DDBJ whole genome shotgun (WGS) entry which is preliminary data.</text>
</comment>
<gene>
    <name evidence="9" type="ORF">F3168_02265</name>
</gene>
<dbReference type="Proteomes" id="UP000481327">
    <property type="component" value="Unassembled WGS sequence"/>
</dbReference>
<evidence type="ECO:0000256" key="4">
    <source>
        <dbReference type="ARBA" id="ARBA00022475"/>
    </source>
</evidence>
<evidence type="ECO:0000256" key="3">
    <source>
        <dbReference type="ARBA" id="ARBA00022448"/>
    </source>
</evidence>
<keyword evidence="4" id="KW-1003">Cell membrane</keyword>
<comment type="similarity">
    <text evidence="2">Belongs to the binding-protein-dependent transport system permease family. FecCD subfamily.</text>
</comment>
<reference evidence="9 10" key="1">
    <citation type="submission" date="2019-09" db="EMBL/GenBank/DDBJ databases">
        <title>Polymorphobacter sp. isolated from a lake in China.</title>
        <authorList>
            <person name="Liu Z."/>
        </authorList>
    </citation>
    <scope>NUCLEOTIDE SEQUENCE [LARGE SCALE GENOMIC DNA]</scope>
    <source>
        <strain evidence="9 10">D40P</strain>
    </source>
</reference>
<comment type="subcellular location">
    <subcellularLocation>
        <location evidence="1">Cell membrane</location>
        <topology evidence="1">Multi-pass membrane protein</topology>
    </subcellularLocation>
</comment>
<dbReference type="InterPro" id="IPR037294">
    <property type="entry name" value="ABC_BtuC-like"/>
</dbReference>
<proteinExistence type="inferred from homology"/>
<keyword evidence="6 8" id="KW-1133">Transmembrane helix</keyword>
<evidence type="ECO:0000256" key="1">
    <source>
        <dbReference type="ARBA" id="ARBA00004651"/>
    </source>
</evidence>
<evidence type="ECO:0000313" key="9">
    <source>
        <dbReference type="EMBL" id="MQT16086.1"/>
    </source>
</evidence>
<keyword evidence="7 8" id="KW-0472">Membrane</keyword>
<dbReference type="GO" id="GO:0022857">
    <property type="term" value="F:transmembrane transporter activity"/>
    <property type="evidence" value="ECO:0007669"/>
    <property type="project" value="InterPro"/>
</dbReference>
<feature type="transmembrane region" description="Helical" evidence="8">
    <location>
        <begin position="125"/>
        <end position="145"/>
    </location>
</feature>
<name>A0A7C9KWK9_9SPHN</name>
<dbReference type="EMBL" id="WIOL01000001">
    <property type="protein sequence ID" value="MQT16086.1"/>
    <property type="molecule type" value="Genomic_DNA"/>
</dbReference>
<dbReference type="OrthoDB" id="9811975at2"/>
<evidence type="ECO:0000256" key="2">
    <source>
        <dbReference type="ARBA" id="ARBA00007935"/>
    </source>
</evidence>
<dbReference type="Pfam" id="PF01032">
    <property type="entry name" value="FecCD"/>
    <property type="match status" value="1"/>
</dbReference>
<dbReference type="SUPFAM" id="SSF81345">
    <property type="entry name" value="ABC transporter involved in vitamin B12 uptake, BtuC"/>
    <property type="match status" value="1"/>
</dbReference>